<dbReference type="SUPFAM" id="SSF48452">
    <property type="entry name" value="TPR-like"/>
    <property type="match status" value="1"/>
</dbReference>
<feature type="chain" id="PRO_5013096926" description="Tetratricopeptide repeat-containing protein" evidence="1">
    <location>
        <begin position="24"/>
        <end position="329"/>
    </location>
</feature>
<dbReference type="AlphaFoldDB" id="A0A1Y6E5X6"/>
<name>A0A1Y6E5X6_9GAMM</name>
<dbReference type="RefSeq" id="WP_086433277.1">
    <property type="nucleotide sequence ID" value="NZ_FXWH01000001.1"/>
</dbReference>
<evidence type="ECO:0000313" key="2">
    <source>
        <dbReference type="EMBL" id="SMQ58147.1"/>
    </source>
</evidence>
<accession>A0A1Y6E5X6</accession>
<reference evidence="3" key="1">
    <citation type="submission" date="2017-04" db="EMBL/GenBank/DDBJ databases">
        <authorList>
            <person name="Varghese N."/>
            <person name="Submissions S."/>
        </authorList>
    </citation>
    <scope>NUCLEOTIDE SEQUENCE [LARGE SCALE GENOMIC DNA]</scope>
</reference>
<organism evidence="2 3">
    <name type="scientific">Pseudidiomarina planktonica</name>
    <dbReference type="NCBI Taxonomy" id="1323738"/>
    <lineage>
        <taxon>Bacteria</taxon>
        <taxon>Pseudomonadati</taxon>
        <taxon>Pseudomonadota</taxon>
        <taxon>Gammaproteobacteria</taxon>
        <taxon>Alteromonadales</taxon>
        <taxon>Idiomarinaceae</taxon>
        <taxon>Pseudidiomarina</taxon>
    </lineage>
</organism>
<evidence type="ECO:0000256" key="1">
    <source>
        <dbReference type="SAM" id="SignalP"/>
    </source>
</evidence>
<gene>
    <name evidence="2" type="ORF">SAMN06297229_0067</name>
</gene>
<proteinExistence type="predicted"/>
<evidence type="ECO:0008006" key="4">
    <source>
        <dbReference type="Google" id="ProtNLM"/>
    </source>
</evidence>
<protein>
    <recommendedName>
        <fullName evidence="4">Tetratricopeptide repeat-containing protein</fullName>
    </recommendedName>
</protein>
<evidence type="ECO:0000313" key="3">
    <source>
        <dbReference type="Proteomes" id="UP000194450"/>
    </source>
</evidence>
<feature type="signal peptide" evidence="1">
    <location>
        <begin position="1"/>
        <end position="23"/>
    </location>
</feature>
<dbReference type="OrthoDB" id="5761728at2"/>
<sequence>MTKNGLRVLVLLVFTPLGCGVAAAPFSEAERYAAYVTAGKDETQHELHDQAAELWQQAKPELASLPSKERARWWLAHADLLQFEHRFDEALQAIDKVLKEQELQENAYLIQARIALTRHDLAAANTACQQLVDHAPMDVVATCMLEVQGRAGELATSYPALQRLHTRNQNPESALTKWRKQILAEQAQLLERYDEALRWLGYPNYQQQAVVVQKQLLDVLLAMGRGNEVLELTGKCPAVSKLPVDSLLVRIAHAESLQNKQHCWRQVAQERMQLRKLRADELHTSDLAYYFTYVQPDAEQAVHWAKLNSAVAREPFDRALLKAAQEIQP</sequence>
<dbReference type="EMBL" id="FXWH01000001">
    <property type="protein sequence ID" value="SMQ58147.1"/>
    <property type="molecule type" value="Genomic_DNA"/>
</dbReference>
<dbReference type="Proteomes" id="UP000194450">
    <property type="component" value="Unassembled WGS sequence"/>
</dbReference>
<keyword evidence="3" id="KW-1185">Reference proteome</keyword>
<keyword evidence="1" id="KW-0732">Signal</keyword>
<dbReference type="InterPro" id="IPR011990">
    <property type="entry name" value="TPR-like_helical_dom_sf"/>
</dbReference>
<dbReference type="Gene3D" id="1.25.40.10">
    <property type="entry name" value="Tetratricopeptide repeat domain"/>
    <property type="match status" value="1"/>
</dbReference>